<keyword evidence="3" id="KW-1185">Reference proteome</keyword>
<dbReference type="GO" id="GO:0005739">
    <property type="term" value="C:mitochondrion"/>
    <property type="evidence" value="ECO:0007669"/>
    <property type="project" value="GOC"/>
</dbReference>
<keyword evidence="1" id="KW-1133">Transmembrane helix</keyword>
<proteinExistence type="predicted"/>
<dbReference type="EMBL" id="VSRR010001810">
    <property type="protein sequence ID" value="MPC27825.1"/>
    <property type="molecule type" value="Genomic_DNA"/>
</dbReference>
<dbReference type="PANTHER" id="PTHR21106">
    <property type="entry name" value="NADH DEHYDROGENASE [UBIQUINONE] 1 BETA SUBCOMPLEX SUBUNIT 6"/>
    <property type="match status" value="1"/>
</dbReference>
<sequence length="171" mass="19411">MNSLVWLRKTVYDGEASGGPSMVVTSRGGVKRHVRGDLTHLPTSPGISTWVILAESEPAVVPGYYEARYNPIRRFYRWPLDTLFKPLVPMLGYEKAAKYRWYTGKIGLVLGGVLLTYYYFKYNTNDWTRKGGWRVLHSIENVVPGDPRYPMVSDRKVGADYASGNFKNSPI</sequence>
<protein>
    <submittedName>
        <fullName evidence="2">Uncharacterized protein</fullName>
    </submittedName>
</protein>
<gene>
    <name evidence="2" type="ORF">E2C01_021010</name>
</gene>
<evidence type="ECO:0000256" key="1">
    <source>
        <dbReference type="SAM" id="Phobius"/>
    </source>
</evidence>
<dbReference type="PANTHER" id="PTHR21106:SF2">
    <property type="entry name" value="NADH DEHYDROGENASE [UBIQUINONE] 1 BETA SUBCOMPLEX SUBUNIT 6"/>
    <property type="match status" value="1"/>
</dbReference>
<evidence type="ECO:0000313" key="3">
    <source>
        <dbReference type="Proteomes" id="UP000324222"/>
    </source>
</evidence>
<feature type="transmembrane region" description="Helical" evidence="1">
    <location>
        <begin position="99"/>
        <end position="120"/>
    </location>
</feature>
<dbReference type="AlphaFoldDB" id="A0A5B7E399"/>
<accession>A0A5B7E399</accession>
<dbReference type="InterPro" id="IPR019174">
    <property type="entry name" value="NADH_DH_b-subcmplx_su6"/>
</dbReference>
<keyword evidence="1" id="KW-0472">Membrane</keyword>
<reference evidence="2 3" key="1">
    <citation type="submission" date="2019-05" db="EMBL/GenBank/DDBJ databases">
        <title>Another draft genome of Portunus trituberculatus and its Hox gene families provides insights of decapod evolution.</title>
        <authorList>
            <person name="Jeong J.-H."/>
            <person name="Song I."/>
            <person name="Kim S."/>
            <person name="Choi T."/>
            <person name="Kim D."/>
            <person name="Ryu S."/>
            <person name="Kim W."/>
        </authorList>
    </citation>
    <scope>NUCLEOTIDE SEQUENCE [LARGE SCALE GENOMIC DNA]</scope>
    <source>
        <tissue evidence="2">Muscle</tissue>
    </source>
</reference>
<dbReference type="OrthoDB" id="5824032at2759"/>
<dbReference type="Pfam" id="PF09782">
    <property type="entry name" value="NDUF_B6"/>
    <property type="match status" value="1"/>
</dbReference>
<name>A0A5B7E399_PORTR</name>
<dbReference type="GO" id="GO:0006120">
    <property type="term" value="P:mitochondrial electron transport, NADH to ubiquinone"/>
    <property type="evidence" value="ECO:0007669"/>
    <property type="project" value="InterPro"/>
</dbReference>
<organism evidence="2 3">
    <name type="scientific">Portunus trituberculatus</name>
    <name type="common">Swimming crab</name>
    <name type="synonym">Neptunus trituberculatus</name>
    <dbReference type="NCBI Taxonomy" id="210409"/>
    <lineage>
        <taxon>Eukaryota</taxon>
        <taxon>Metazoa</taxon>
        <taxon>Ecdysozoa</taxon>
        <taxon>Arthropoda</taxon>
        <taxon>Crustacea</taxon>
        <taxon>Multicrustacea</taxon>
        <taxon>Malacostraca</taxon>
        <taxon>Eumalacostraca</taxon>
        <taxon>Eucarida</taxon>
        <taxon>Decapoda</taxon>
        <taxon>Pleocyemata</taxon>
        <taxon>Brachyura</taxon>
        <taxon>Eubrachyura</taxon>
        <taxon>Portunoidea</taxon>
        <taxon>Portunidae</taxon>
        <taxon>Portuninae</taxon>
        <taxon>Portunus</taxon>
    </lineage>
</organism>
<keyword evidence="1" id="KW-0812">Transmembrane</keyword>
<dbReference type="Proteomes" id="UP000324222">
    <property type="component" value="Unassembled WGS sequence"/>
</dbReference>
<comment type="caution">
    <text evidence="2">The sequence shown here is derived from an EMBL/GenBank/DDBJ whole genome shotgun (WGS) entry which is preliminary data.</text>
</comment>
<evidence type="ECO:0000313" key="2">
    <source>
        <dbReference type="EMBL" id="MPC27825.1"/>
    </source>
</evidence>